<keyword evidence="3" id="KW-0540">Nuclease</keyword>
<comment type="similarity">
    <text evidence="1">Belongs to the HicA mRNA interferase family.</text>
</comment>
<evidence type="ECO:0000256" key="3">
    <source>
        <dbReference type="ARBA" id="ARBA00022722"/>
    </source>
</evidence>
<dbReference type="EMBL" id="QDCA01000003">
    <property type="protein sequence ID" value="KAA9534146.1"/>
    <property type="molecule type" value="Genomic_DNA"/>
</dbReference>
<evidence type="ECO:0000256" key="7">
    <source>
        <dbReference type="ARBA" id="ARBA00023016"/>
    </source>
</evidence>
<accession>A0A6C8MZX7</accession>
<evidence type="ECO:0000256" key="4">
    <source>
        <dbReference type="ARBA" id="ARBA00022759"/>
    </source>
</evidence>
<evidence type="ECO:0000256" key="1">
    <source>
        <dbReference type="ARBA" id="ARBA00006620"/>
    </source>
</evidence>
<dbReference type="GO" id="GO:0016787">
    <property type="term" value="F:hydrolase activity"/>
    <property type="evidence" value="ECO:0007669"/>
    <property type="project" value="UniProtKB-KW"/>
</dbReference>
<reference evidence="8" key="1">
    <citation type="submission" date="2018-04" db="EMBL/GenBank/DDBJ databases">
        <title>Genome Analysis of a Prevalent Clone of Listeria monocytogenes Sequence Type 87 in China.</title>
        <authorList>
            <person name="Wang Y."/>
        </authorList>
    </citation>
    <scope>NUCLEOTIDE SEQUENCE</scope>
    <source>
        <strain evidence="8">ICDC_LM0449</strain>
    </source>
</reference>
<name>A0A6C8MZX7_LISMN</name>
<keyword evidence="6" id="KW-0694">RNA-binding</keyword>
<comment type="caution">
    <text evidence="8">The sequence shown here is derived from an EMBL/GenBank/DDBJ whole genome shotgun (WGS) entry which is preliminary data.</text>
</comment>
<evidence type="ECO:0000256" key="6">
    <source>
        <dbReference type="ARBA" id="ARBA00022884"/>
    </source>
</evidence>
<dbReference type="Gene3D" id="3.30.920.30">
    <property type="entry name" value="Hypothetical protein"/>
    <property type="match status" value="1"/>
</dbReference>
<sequence>MPMSVREMLKLLQKNGFEKIDQNGSHVKMYNREKDITTIVPNHRGDIPKGTEKAILKQAGLK</sequence>
<keyword evidence="2" id="KW-1277">Toxin-antitoxin system</keyword>
<dbReference type="GO" id="GO:0003729">
    <property type="term" value="F:mRNA binding"/>
    <property type="evidence" value="ECO:0007669"/>
    <property type="project" value="InterPro"/>
</dbReference>
<proteinExistence type="inferred from homology"/>
<evidence type="ECO:0000256" key="2">
    <source>
        <dbReference type="ARBA" id="ARBA00022649"/>
    </source>
</evidence>
<keyword evidence="7" id="KW-0346">Stress response</keyword>
<keyword evidence="5" id="KW-0378">Hydrolase</keyword>
<gene>
    <name evidence="8" type="ORF">DCK33_08380</name>
</gene>
<keyword evidence="4" id="KW-0255">Endonuclease</keyword>
<protein>
    <submittedName>
        <fullName evidence="8">Toxin HicA</fullName>
    </submittedName>
</protein>
<dbReference type="GO" id="GO:0004519">
    <property type="term" value="F:endonuclease activity"/>
    <property type="evidence" value="ECO:0007669"/>
    <property type="project" value="UniProtKB-KW"/>
</dbReference>
<dbReference type="AlphaFoldDB" id="A0A6C8MZX7"/>
<dbReference type="InterPro" id="IPR012933">
    <property type="entry name" value="HicA_mRNA_interferase"/>
</dbReference>
<evidence type="ECO:0000256" key="5">
    <source>
        <dbReference type="ARBA" id="ARBA00022801"/>
    </source>
</evidence>
<evidence type="ECO:0000313" key="8">
    <source>
        <dbReference type="EMBL" id="KAA9534146.1"/>
    </source>
</evidence>
<dbReference type="SUPFAM" id="SSF54786">
    <property type="entry name" value="YcfA/nrd intein domain"/>
    <property type="match status" value="1"/>
</dbReference>
<organism evidence="8">
    <name type="scientific">Listeria monocytogenes</name>
    <dbReference type="NCBI Taxonomy" id="1639"/>
    <lineage>
        <taxon>Bacteria</taxon>
        <taxon>Bacillati</taxon>
        <taxon>Bacillota</taxon>
        <taxon>Bacilli</taxon>
        <taxon>Bacillales</taxon>
        <taxon>Listeriaceae</taxon>
        <taxon>Listeria</taxon>
    </lineage>
</organism>
<dbReference type="RefSeq" id="WP_150884248.1">
    <property type="nucleotide sequence ID" value="NZ_QDCA01000003.1"/>
</dbReference>
<dbReference type="Pfam" id="PF07927">
    <property type="entry name" value="HicA_toxin"/>
    <property type="match status" value="1"/>
</dbReference>
<dbReference type="InterPro" id="IPR038570">
    <property type="entry name" value="HicA_sf"/>
</dbReference>